<dbReference type="AlphaFoldDB" id="A0A347ZQR8"/>
<comment type="caution">
    <text evidence="5">The sequence shown here is derived from an EMBL/GenBank/DDBJ whole genome shotgun (WGS) entry which is preliminary data.</text>
</comment>
<dbReference type="PANTHER" id="PTHR44846:SF17">
    <property type="entry name" value="GNTR-FAMILY TRANSCRIPTIONAL REGULATOR"/>
    <property type="match status" value="1"/>
</dbReference>
<dbReference type="CDD" id="cd07377">
    <property type="entry name" value="WHTH_GntR"/>
    <property type="match status" value="1"/>
</dbReference>
<protein>
    <submittedName>
        <fullName evidence="5">GntR family transcriptional regulator</fullName>
    </submittedName>
</protein>
<gene>
    <name evidence="5" type="ORF">DFR64_1688</name>
</gene>
<keyword evidence="2" id="KW-0238">DNA-binding</keyword>
<dbReference type="Gene3D" id="1.10.10.10">
    <property type="entry name" value="Winged helix-like DNA-binding domain superfamily/Winged helix DNA-binding domain"/>
    <property type="match status" value="1"/>
</dbReference>
<reference evidence="5 6" key="1">
    <citation type="submission" date="2018-08" db="EMBL/GenBank/DDBJ databases">
        <title>Genomic Encyclopedia of Type Strains, Phase IV (KMG-IV): sequencing the most valuable type-strain genomes for metagenomic binning, comparative biology and taxonomic classification.</title>
        <authorList>
            <person name="Goeker M."/>
        </authorList>
    </citation>
    <scope>NUCLEOTIDE SEQUENCE [LARGE SCALE GENOMIC DNA]</scope>
    <source>
        <strain evidence="5 6">DSM 23923</strain>
    </source>
</reference>
<dbReference type="GO" id="GO:0003677">
    <property type="term" value="F:DNA binding"/>
    <property type="evidence" value="ECO:0007669"/>
    <property type="project" value="UniProtKB-KW"/>
</dbReference>
<dbReference type="PROSITE" id="PS50949">
    <property type="entry name" value="HTH_GNTR"/>
    <property type="match status" value="1"/>
</dbReference>
<dbReference type="GO" id="GO:0045892">
    <property type="term" value="P:negative regulation of DNA-templated transcription"/>
    <property type="evidence" value="ECO:0007669"/>
    <property type="project" value="TreeGrafter"/>
</dbReference>
<dbReference type="PRINTS" id="PR00035">
    <property type="entry name" value="HTHGNTR"/>
</dbReference>
<feature type="domain" description="HTH gntR-type" evidence="4">
    <location>
        <begin position="16"/>
        <end position="84"/>
    </location>
</feature>
<dbReference type="RefSeq" id="WP_116224911.1">
    <property type="nucleotide sequence ID" value="NZ_AP018437.1"/>
</dbReference>
<evidence type="ECO:0000259" key="4">
    <source>
        <dbReference type="PROSITE" id="PS50949"/>
    </source>
</evidence>
<dbReference type="GO" id="GO:0003700">
    <property type="term" value="F:DNA-binding transcription factor activity"/>
    <property type="evidence" value="ECO:0007669"/>
    <property type="project" value="InterPro"/>
</dbReference>
<dbReference type="EMBL" id="QUMS01000001">
    <property type="protein sequence ID" value="REG11795.1"/>
    <property type="molecule type" value="Genomic_DNA"/>
</dbReference>
<dbReference type="InterPro" id="IPR036390">
    <property type="entry name" value="WH_DNA-bd_sf"/>
</dbReference>
<proteinExistence type="predicted"/>
<dbReference type="SMART" id="SM00345">
    <property type="entry name" value="HTH_GNTR"/>
    <property type="match status" value="1"/>
</dbReference>
<evidence type="ECO:0000256" key="3">
    <source>
        <dbReference type="ARBA" id="ARBA00023163"/>
    </source>
</evidence>
<dbReference type="InterPro" id="IPR036388">
    <property type="entry name" value="WH-like_DNA-bd_sf"/>
</dbReference>
<dbReference type="InterPro" id="IPR028978">
    <property type="entry name" value="Chorismate_lyase_/UTRA_dom_sf"/>
</dbReference>
<dbReference type="InterPro" id="IPR011663">
    <property type="entry name" value="UTRA"/>
</dbReference>
<name>A0A347ZQR8_9CHLR</name>
<sequence>MLDNQQNNYFRKIVYPSVTDEVINQILNAIRTDIFVPGEKLPSEPNLADQMGVSRNTLREALNTLIEKGYLFRQRGVGTFVTPQSGVMLKANLSDAVGTSTLISNQKKTPGQIGFSYQIETPSKTVAENLRISESVKVVHISRVRTADGIPVIQSEEYLSTEIPGLNYDFSSCAESKNWSIYDYFRKANYSIQTVITHVHAITADLEMAHRLDVDEHTPLLCLEQTHFSNAYIRPMLYCMNYHNDKIINIMLVRSS</sequence>
<dbReference type="PANTHER" id="PTHR44846">
    <property type="entry name" value="MANNOSYL-D-GLYCERATE TRANSPORT/METABOLISM SYSTEM REPRESSOR MNGR-RELATED"/>
    <property type="match status" value="1"/>
</dbReference>
<dbReference type="SMART" id="SM00866">
    <property type="entry name" value="UTRA"/>
    <property type="match status" value="1"/>
</dbReference>
<keyword evidence="3" id="KW-0804">Transcription</keyword>
<accession>A0A347ZQR8</accession>
<dbReference type="Gene3D" id="3.40.1410.10">
    <property type="entry name" value="Chorismate lyase-like"/>
    <property type="match status" value="1"/>
</dbReference>
<keyword evidence="6" id="KW-1185">Reference proteome</keyword>
<evidence type="ECO:0000313" key="5">
    <source>
        <dbReference type="EMBL" id="REG11795.1"/>
    </source>
</evidence>
<dbReference type="Proteomes" id="UP000256388">
    <property type="component" value="Unassembled WGS sequence"/>
</dbReference>
<dbReference type="Pfam" id="PF07702">
    <property type="entry name" value="UTRA"/>
    <property type="match status" value="1"/>
</dbReference>
<dbReference type="OrthoDB" id="149756at2"/>
<evidence type="ECO:0000256" key="1">
    <source>
        <dbReference type="ARBA" id="ARBA00023015"/>
    </source>
</evidence>
<dbReference type="Pfam" id="PF00392">
    <property type="entry name" value="GntR"/>
    <property type="match status" value="1"/>
</dbReference>
<dbReference type="SUPFAM" id="SSF64288">
    <property type="entry name" value="Chorismate lyase-like"/>
    <property type="match status" value="1"/>
</dbReference>
<organism evidence="5 6">
    <name type="scientific">Pelolinea submarina</name>
    <dbReference type="NCBI Taxonomy" id="913107"/>
    <lineage>
        <taxon>Bacteria</taxon>
        <taxon>Bacillati</taxon>
        <taxon>Chloroflexota</taxon>
        <taxon>Anaerolineae</taxon>
        <taxon>Anaerolineales</taxon>
        <taxon>Anaerolineaceae</taxon>
        <taxon>Pelolinea</taxon>
    </lineage>
</organism>
<evidence type="ECO:0000313" key="6">
    <source>
        <dbReference type="Proteomes" id="UP000256388"/>
    </source>
</evidence>
<keyword evidence="1" id="KW-0805">Transcription regulation</keyword>
<dbReference type="SUPFAM" id="SSF46785">
    <property type="entry name" value="Winged helix' DNA-binding domain"/>
    <property type="match status" value="1"/>
</dbReference>
<evidence type="ECO:0000256" key="2">
    <source>
        <dbReference type="ARBA" id="ARBA00023125"/>
    </source>
</evidence>
<dbReference type="InterPro" id="IPR050679">
    <property type="entry name" value="Bact_HTH_transcr_reg"/>
</dbReference>
<dbReference type="InterPro" id="IPR000524">
    <property type="entry name" value="Tscrpt_reg_HTH_GntR"/>
</dbReference>